<dbReference type="SUPFAM" id="SSF101478">
    <property type="entry name" value="ADP-ribosylglycohydrolase"/>
    <property type="match status" value="1"/>
</dbReference>
<dbReference type="PANTHER" id="PTHR16222">
    <property type="entry name" value="ADP-RIBOSYLGLYCOHYDROLASE"/>
    <property type="match status" value="1"/>
</dbReference>
<dbReference type="EMBL" id="BIFQ01000001">
    <property type="protein sequence ID" value="GCE07130.1"/>
    <property type="molecule type" value="Genomic_DNA"/>
</dbReference>
<dbReference type="Proteomes" id="UP000287224">
    <property type="component" value="Unassembled WGS sequence"/>
</dbReference>
<feature type="binding site" evidence="1">
    <location>
        <position position="56"/>
    </location>
    <ligand>
        <name>Mg(2+)</name>
        <dbReference type="ChEBI" id="CHEBI:18420"/>
        <label>1</label>
    </ligand>
</feature>
<dbReference type="Gene3D" id="1.10.4080.10">
    <property type="entry name" value="ADP-ribosylation/Crystallin J1"/>
    <property type="match status" value="1"/>
</dbReference>
<sequence length="306" mass="33832">MRDERIIGREVRTYEALDGLAVGDAFGELFFRQRDEVPVRLEERRVLAAPWPYTDDTQMALSIVSILRRYGSIRQDELAASFAEHYEGSRGYGPSMHYQLRAIRAGAPWREAATRQFAGQGSFGNGGAMRIAPLGAYFADDLPLVCEQAELATSVTHTHPEAIAGAIAVAVATAYAWQLRQSGQLPARAEFLELILPYIPSSEVRRKVRWARDFSERTSLEAVVSQLGNGSNISSQDTVPFVLWCAGERLNNYEEAIWLTASALGDVDTTCAMVGGIVASYTGQESIPASWRAAREPLPVWYLEKI</sequence>
<reference evidence="3" key="1">
    <citation type="submission" date="2018-12" db="EMBL/GenBank/DDBJ databases">
        <title>Tengunoibacter tsumagoiensis gen. nov., sp. nov., Dictyobacter kobayashii sp. nov., D. alpinus sp. nov., and D. joshuensis sp. nov. and description of Dictyobacteraceae fam. nov. within the order Ktedonobacterales isolated from Tengu-no-mugimeshi.</title>
        <authorList>
            <person name="Wang C.M."/>
            <person name="Zheng Y."/>
            <person name="Sakai Y."/>
            <person name="Toyoda A."/>
            <person name="Minakuchi Y."/>
            <person name="Abe K."/>
            <person name="Yokota A."/>
            <person name="Yabe S."/>
        </authorList>
    </citation>
    <scope>NUCLEOTIDE SEQUENCE [LARGE SCALE GENOMIC DNA]</scope>
    <source>
        <strain evidence="3">S-27</strain>
    </source>
</reference>
<dbReference type="GO" id="GO:0046872">
    <property type="term" value="F:metal ion binding"/>
    <property type="evidence" value="ECO:0007669"/>
    <property type="project" value="UniProtKB-KW"/>
</dbReference>
<dbReference type="Pfam" id="PF03747">
    <property type="entry name" value="ADP_ribosyl_GH"/>
    <property type="match status" value="1"/>
</dbReference>
<feature type="binding site" evidence="1">
    <location>
        <position position="269"/>
    </location>
    <ligand>
        <name>Mg(2+)</name>
        <dbReference type="ChEBI" id="CHEBI:18420"/>
        <label>1</label>
    </ligand>
</feature>
<keyword evidence="1" id="KW-0460">Magnesium</keyword>
<evidence type="ECO:0000256" key="1">
    <source>
        <dbReference type="PIRSR" id="PIRSR605502-1"/>
    </source>
</evidence>
<comment type="caution">
    <text evidence="2">The sequence shown here is derived from an EMBL/GenBank/DDBJ whole genome shotgun (WGS) entry which is preliminary data.</text>
</comment>
<proteinExistence type="predicted"/>
<keyword evidence="3" id="KW-1185">Reference proteome</keyword>
<organism evidence="2 3">
    <name type="scientific">Dictyobacter aurantiacus</name>
    <dbReference type="NCBI Taxonomy" id="1936993"/>
    <lineage>
        <taxon>Bacteria</taxon>
        <taxon>Bacillati</taxon>
        <taxon>Chloroflexota</taxon>
        <taxon>Ktedonobacteria</taxon>
        <taxon>Ktedonobacterales</taxon>
        <taxon>Dictyobacteraceae</taxon>
        <taxon>Dictyobacter</taxon>
    </lineage>
</organism>
<feature type="binding site" evidence="1">
    <location>
        <position position="266"/>
    </location>
    <ligand>
        <name>Mg(2+)</name>
        <dbReference type="ChEBI" id="CHEBI:18420"/>
        <label>1</label>
    </ligand>
</feature>
<dbReference type="AlphaFoldDB" id="A0A401ZJX5"/>
<gene>
    <name evidence="2" type="ORF">KDAU_44590</name>
</gene>
<dbReference type="GO" id="GO:0016787">
    <property type="term" value="F:hydrolase activity"/>
    <property type="evidence" value="ECO:0007669"/>
    <property type="project" value="UniProtKB-KW"/>
</dbReference>
<keyword evidence="1" id="KW-0479">Metal-binding</keyword>
<dbReference type="InterPro" id="IPR050792">
    <property type="entry name" value="ADP-ribosylglycohydrolase"/>
</dbReference>
<protein>
    <submittedName>
        <fullName evidence="2">Hydrolase</fullName>
    </submittedName>
</protein>
<feature type="binding site" evidence="1">
    <location>
        <position position="55"/>
    </location>
    <ligand>
        <name>Mg(2+)</name>
        <dbReference type="ChEBI" id="CHEBI:18420"/>
        <label>1</label>
    </ligand>
</feature>
<accession>A0A401ZJX5</accession>
<evidence type="ECO:0000313" key="2">
    <source>
        <dbReference type="EMBL" id="GCE07130.1"/>
    </source>
</evidence>
<dbReference type="InterPro" id="IPR005502">
    <property type="entry name" value="Ribosyl_crysJ1"/>
</dbReference>
<dbReference type="PANTHER" id="PTHR16222:SF12">
    <property type="entry name" value="ADP-RIBOSYLGLYCOHYDROLASE-RELATED"/>
    <property type="match status" value="1"/>
</dbReference>
<dbReference type="InterPro" id="IPR036705">
    <property type="entry name" value="Ribosyl_crysJ1_sf"/>
</dbReference>
<feature type="binding site" evidence="1">
    <location>
        <position position="268"/>
    </location>
    <ligand>
        <name>Mg(2+)</name>
        <dbReference type="ChEBI" id="CHEBI:18420"/>
        <label>1</label>
    </ligand>
</feature>
<comment type="cofactor">
    <cofactor evidence="1">
        <name>Mg(2+)</name>
        <dbReference type="ChEBI" id="CHEBI:18420"/>
    </cofactor>
    <text evidence="1">Binds 2 magnesium ions per subunit.</text>
</comment>
<keyword evidence="2" id="KW-0378">Hydrolase</keyword>
<evidence type="ECO:0000313" key="3">
    <source>
        <dbReference type="Proteomes" id="UP000287224"/>
    </source>
</evidence>
<feature type="binding site" evidence="1">
    <location>
        <position position="54"/>
    </location>
    <ligand>
        <name>Mg(2+)</name>
        <dbReference type="ChEBI" id="CHEBI:18420"/>
        <label>1</label>
    </ligand>
</feature>
<dbReference type="RefSeq" id="WP_235845796.1">
    <property type="nucleotide sequence ID" value="NZ_BIFQ01000001.1"/>
</dbReference>
<name>A0A401ZJX5_9CHLR</name>